<evidence type="ECO:0000313" key="1">
    <source>
        <dbReference type="EMBL" id="JAE35706.1"/>
    </source>
</evidence>
<reference evidence="1" key="1">
    <citation type="submission" date="2014-09" db="EMBL/GenBank/DDBJ databases">
        <authorList>
            <person name="Magalhaes I.L.F."/>
            <person name="Oliveira U."/>
            <person name="Santos F.R."/>
            <person name="Vidigal T.H.D.A."/>
            <person name="Brescovit A.D."/>
            <person name="Santos A.J."/>
        </authorList>
    </citation>
    <scope>NUCLEOTIDE SEQUENCE</scope>
    <source>
        <tissue evidence="1">Shoot tissue taken approximately 20 cm above the soil surface</tissue>
    </source>
</reference>
<accession>A0A0A9HLH1</accession>
<dbReference type="AlphaFoldDB" id="A0A0A9HLH1"/>
<sequence>MTVDLRGLYLFSERTICAITCGTST</sequence>
<name>A0A0A9HLH1_ARUDO</name>
<dbReference type="EMBL" id="GBRH01162190">
    <property type="protein sequence ID" value="JAE35706.1"/>
    <property type="molecule type" value="Transcribed_RNA"/>
</dbReference>
<reference evidence="1" key="2">
    <citation type="journal article" date="2015" name="Data Brief">
        <title>Shoot transcriptome of the giant reed, Arundo donax.</title>
        <authorList>
            <person name="Barrero R.A."/>
            <person name="Guerrero F.D."/>
            <person name="Moolhuijzen P."/>
            <person name="Goolsby J.A."/>
            <person name="Tidwell J."/>
            <person name="Bellgard S.E."/>
            <person name="Bellgard M.I."/>
        </authorList>
    </citation>
    <scope>NUCLEOTIDE SEQUENCE</scope>
    <source>
        <tissue evidence="1">Shoot tissue taken approximately 20 cm above the soil surface</tissue>
    </source>
</reference>
<protein>
    <submittedName>
        <fullName evidence="1">Pre-mRNA-processing protein prp39, putative</fullName>
    </submittedName>
</protein>
<proteinExistence type="predicted"/>
<organism evidence="1">
    <name type="scientific">Arundo donax</name>
    <name type="common">Giant reed</name>
    <name type="synonym">Donax arundinaceus</name>
    <dbReference type="NCBI Taxonomy" id="35708"/>
    <lineage>
        <taxon>Eukaryota</taxon>
        <taxon>Viridiplantae</taxon>
        <taxon>Streptophyta</taxon>
        <taxon>Embryophyta</taxon>
        <taxon>Tracheophyta</taxon>
        <taxon>Spermatophyta</taxon>
        <taxon>Magnoliopsida</taxon>
        <taxon>Liliopsida</taxon>
        <taxon>Poales</taxon>
        <taxon>Poaceae</taxon>
        <taxon>PACMAD clade</taxon>
        <taxon>Arundinoideae</taxon>
        <taxon>Arundineae</taxon>
        <taxon>Arundo</taxon>
    </lineage>
</organism>